<dbReference type="Proteomes" id="UP000813444">
    <property type="component" value="Unassembled WGS sequence"/>
</dbReference>
<keyword evidence="2 8" id="KW-0963">Cytoplasm</keyword>
<evidence type="ECO:0000313" key="10">
    <source>
        <dbReference type="EMBL" id="KAH7309129.1"/>
    </source>
</evidence>
<dbReference type="FunFam" id="1.10.287.3700:FF:000001">
    <property type="entry name" value="PAN2-PAN3 deadenylation complex subunit PAN3"/>
    <property type="match status" value="1"/>
</dbReference>
<dbReference type="Pfam" id="PF18101">
    <property type="entry name" value="Pan3_CK"/>
    <property type="match status" value="1"/>
</dbReference>
<dbReference type="Gene3D" id="1.20.5.5160">
    <property type="match status" value="1"/>
</dbReference>
<dbReference type="PANTHER" id="PTHR12272">
    <property type="entry name" value="DEADENYLATION COMPLEX SUBUNIT PAN3"/>
    <property type="match status" value="1"/>
</dbReference>
<dbReference type="InterPro" id="IPR011009">
    <property type="entry name" value="Kinase-like_dom_sf"/>
</dbReference>
<feature type="binding site" evidence="8">
    <location>
        <begin position="187"/>
        <end position="194"/>
    </location>
    <ligand>
        <name>ATP</name>
        <dbReference type="ChEBI" id="CHEBI:30616"/>
    </ligand>
</feature>
<evidence type="ECO:0000256" key="3">
    <source>
        <dbReference type="ARBA" id="ARBA00022664"/>
    </source>
</evidence>
<dbReference type="Gene3D" id="1.10.287.3700">
    <property type="match status" value="1"/>
</dbReference>
<feature type="domain" description="Pan3 C-terminal knob" evidence="9">
    <location>
        <begin position="341"/>
        <end position="478"/>
    </location>
</feature>
<comment type="caution">
    <text evidence="8">Lacks conserved residue(s) required for the propagation of feature annotation.</text>
</comment>
<dbReference type="PANTHER" id="PTHR12272:SF11">
    <property type="entry name" value="PAN2-PAN3 DEADENYLATION COMPLEX SUBUNIT PAN3"/>
    <property type="match status" value="1"/>
</dbReference>
<evidence type="ECO:0000256" key="1">
    <source>
        <dbReference type="ARBA" id="ARBA00004496"/>
    </source>
</evidence>
<comment type="domain">
    <text evidence="8">The pseudokinase domain, the coiled-coil (CC), and C-terminal knob domain (CK) form a structural unit (PKC) that forms an extensive high-affinity interaction surface for PAN2.</text>
</comment>
<keyword evidence="7 8" id="KW-0175">Coiled coil</keyword>
<feature type="region of interest" description="Knob domain" evidence="8">
    <location>
        <begin position="389"/>
        <end position="488"/>
    </location>
</feature>
<dbReference type="GO" id="GO:0008270">
    <property type="term" value="F:zinc ion binding"/>
    <property type="evidence" value="ECO:0007669"/>
    <property type="project" value="UniProtKB-KW"/>
</dbReference>
<comment type="subcellular location">
    <subcellularLocation>
        <location evidence="1 8">Cytoplasm</location>
    </subcellularLocation>
</comment>
<accession>A0A8K0WMR7</accession>
<protein>
    <recommendedName>
        <fullName evidence="8">PAN2-PAN3 deadenylation complex subunit PAN3</fullName>
    </recommendedName>
    <alternativeName>
        <fullName evidence="8">PAB1P-dependent poly(A)-specific ribonuclease</fullName>
    </alternativeName>
    <alternativeName>
        <fullName evidence="8">Poly(A)-nuclease deadenylation complex subunit 3</fullName>
        <shortName evidence="8">PAN deadenylation complex subunit 3</shortName>
    </alternativeName>
</protein>
<name>A0A8K0WMR7_9HYPO</name>
<keyword evidence="3 8" id="KW-0507">mRNA processing</keyword>
<dbReference type="SUPFAM" id="SSF56112">
    <property type="entry name" value="Protein kinase-like (PK-like)"/>
    <property type="match status" value="1"/>
</dbReference>
<dbReference type="Gene3D" id="1.10.510.10">
    <property type="entry name" value="Transferase(Phosphotransferase) domain 1"/>
    <property type="match status" value="1"/>
</dbReference>
<evidence type="ECO:0000256" key="2">
    <source>
        <dbReference type="ARBA" id="ARBA00022490"/>
    </source>
</evidence>
<evidence type="ECO:0000256" key="6">
    <source>
        <dbReference type="ARBA" id="ARBA00022840"/>
    </source>
</evidence>
<evidence type="ECO:0000259" key="9">
    <source>
        <dbReference type="Pfam" id="PF18101"/>
    </source>
</evidence>
<feature type="coiled-coil region" evidence="8">
    <location>
        <begin position="350"/>
        <end position="388"/>
    </location>
</feature>
<dbReference type="GO" id="GO:0000289">
    <property type="term" value="P:nuclear-transcribed mRNA poly(A) tail shortening"/>
    <property type="evidence" value="ECO:0007669"/>
    <property type="project" value="UniProtKB-UniRule"/>
</dbReference>
<evidence type="ECO:0000256" key="5">
    <source>
        <dbReference type="ARBA" id="ARBA00022771"/>
    </source>
</evidence>
<keyword evidence="5" id="KW-0479">Metal-binding</keyword>
<comment type="subunit">
    <text evidence="8">Homodimer. Forms a heterotrimer with a catalytic subunit PAN2 to form the poly(A)-nuclease (PAN) deadenylation complex. Interacts (via PAM-2 motif) with poly(A)-binding protein PAB1 (via PABC domain), conferring substrate specificity of the enzyme complex.</text>
</comment>
<keyword evidence="5" id="KW-0863">Zinc-finger</keyword>
<comment type="caution">
    <text evidence="10">The sequence shown here is derived from an EMBL/GenBank/DDBJ whole genome shotgun (WGS) entry which is preliminary data.</text>
</comment>
<organism evidence="10 11">
    <name type="scientific">Stachybotrys elegans</name>
    <dbReference type="NCBI Taxonomy" id="80388"/>
    <lineage>
        <taxon>Eukaryota</taxon>
        <taxon>Fungi</taxon>
        <taxon>Dikarya</taxon>
        <taxon>Ascomycota</taxon>
        <taxon>Pezizomycotina</taxon>
        <taxon>Sordariomycetes</taxon>
        <taxon>Hypocreomycetidae</taxon>
        <taxon>Hypocreales</taxon>
        <taxon>Stachybotryaceae</taxon>
        <taxon>Stachybotrys</taxon>
    </lineage>
</organism>
<feature type="binding site" evidence="8">
    <location>
        <begin position="248"/>
        <end position="249"/>
    </location>
    <ligand>
        <name>ATP</name>
        <dbReference type="ChEBI" id="CHEBI:30616"/>
    </ligand>
</feature>
<evidence type="ECO:0000313" key="11">
    <source>
        <dbReference type="Proteomes" id="UP000813444"/>
    </source>
</evidence>
<dbReference type="GO" id="GO:0008143">
    <property type="term" value="F:poly(A) binding"/>
    <property type="evidence" value="ECO:0007669"/>
    <property type="project" value="TreeGrafter"/>
</dbReference>
<feature type="binding site" evidence="8">
    <location>
        <position position="138"/>
    </location>
    <ligand>
        <name>ATP</name>
        <dbReference type="ChEBI" id="CHEBI:30616"/>
    </ligand>
</feature>
<dbReference type="GO" id="GO:0006397">
    <property type="term" value="P:mRNA processing"/>
    <property type="evidence" value="ECO:0007669"/>
    <property type="project" value="UniProtKB-KW"/>
</dbReference>
<gene>
    <name evidence="8" type="primary">PAN3</name>
    <name evidence="10" type="ORF">B0I35DRAFT_441496</name>
</gene>
<comment type="function">
    <text evidence="8">Regulatory subunit of the poly(A)-nuclease (PAN) deadenylation complex, one of two cytoplasmic mRNA deadenylases involved in mRNA turnover. PAN specifically shortens poly(A) tails of RNA and the activity is stimulated by poly(A)-binding protein PAB1. PAN deadenylation is followed by rapid degradation of the shortened mRNA tails by the CCR4-NOT complex. Deadenylated mRNAs are then degraded by two alternative mechanisms, namely exosome-mediated 3'-5' exonucleolytic degradation, or deadenlyation-dependent mRNA decaping and subsequent 5'-3' exonucleolytic degradation by XRN1. May also be involved in post-transcriptional maturation of mRNA poly(A) tails. PAN3 acts as a positive regulator for PAN activity, recruiting the catalytic subunit PAN2 to mRNA via its interaction with RNA and with PAB1.</text>
</comment>
<dbReference type="GO" id="GO:0005524">
    <property type="term" value="F:ATP binding"/>
    <property type="evidence" value="ECO:0007669"/>
    <property type="project" value="UniProtKB-UniRule"/>
</dbReference>
<keyword evidence="11" id="KW-1185">Reference proteome</keyword>
<dbReference type="EMBL" id="JAGPNK010000014">
    <property type="protein sequence ID" value="KAH7309129.1"/>
    <property type="molecule type" value="Genomic_DNA"/>
</dbReference>
<evidence type="ECO:0000256" key="4">
    <source>
        <dbReference type="ARBA" id="ARBA00022741"/>
    </source>
</evidence>
<evidence type="ECO:0000256" key="7">
    <source>
        <dbReference type="ARBA" id="ARBA00023054"/>
    </source>
</evidence>
<dbReference type="HAMAP" id="MF_03181">
    <property type="entry name" value="PAN3"/>
    <property type="match status" value="1"/>
</dbReference>
<keyword evidence="5" id="KW-0862">Zinc</keyword>
<keyword evidence="6 8" id="KW-0067">ATP-binding</keyword>
<dbReference type="GO" id="GO:0031251">
    <property type="term" value="C:PAN complex"/>
    <property type="evidence" value="ECO:0007669"/>
    <property type="project" value="UniProtKB-UniRule"/>
</dbReference>
<comment type="similarity">
    <text evidence="8">Belongs to the protein kinase superfamily. PAN3 family.</text>
</comment>
<dbReference type="GO" id="GO:0000932">
    <property type="term" value="C:P-body"/>
    <property type="evidence" value="ECO:0007669"/>
    <property type="project" value="TreeGrafter"/>
</dbReference>
<comment type="domain">
    <text evidence="8">Contains a pseudokinase domain. The protein kinase domain is predicted to be catalytically inactive because some of the residues important for catalytic activity are substituted and it lacks the equivalent of the binding site for a peptide substrate. However, it has retained an ATP-binding site and ATP-binding is required for mRNA degradation, stimulating the activity of the PAN2 nuclease in vitro. The nucleotide-binding site is juxtaposed to the RNase active site of PAN2 in the complex and may actually bind nucleosides of a poly(A) RNA rather than ATP, feeding the poly(A)-tail to the active site of the deadenylase and thus increasing the efficiency with which this distributive enzyme degrades oligo(A) RNAs.</text>
</comment>
<sequence>MTSVAQTLPATPFNPYAEDHHAMAGATSAYFGPQGYAAPLQPLQYHLYAPVGPHREDIKPYHRLTHDFFLPEKLREDLQRKAEAALQVMPNSQLPQLDNYHSLVALDTTQRKNANIFGYPSWVYKTTSSKTGKLYCLRRLEGYRLTNEHAIRSVKEWRRIDNSCIVTVHDAFTTRAFGDSSLIFVQDYFPLAKTLAETHLVANGTHNNRFHPKAPVAETTLWSYVSQIANALKSIHSINLAARCVDVSKILVTDKNRIRLSACSILDVVQFETRRPLQDLQQEDLVQFGRTILCLATNTLPAHLTNLNLSLEQMSRSYSVELRDTIMWLLTPPQPNGQKSIDDFIRGISVHIVGTLDESLHRDDELTSHLFRELENGRIVRLMMKLGAVNERHEFDGDRSWSENGERYMLKLFRDYVFHQVDANGNPVLDAGHMIRCLSKLDAGTDERICLTSRDEQTSFLVSYKELKKQLGNAFGDLQKSSKQVRGF</sequence>
<dbReference type="InterPro" id="IPR041332">
    <property type="entry name" value="Pan3_CK"/>
</dbReference>
<keyword evidence="4 8" id="KW-0547">Nucleotide-binding</keyword>
<dbReference type="OrthoDB" id="204958at2759"/>
<dbReference type="AlphaFoldDB" id="A0A8K0WMR7"/>
<proteinExistence type="inferred from homology"/>
<evidence type="ECO:0000256" key="8">
    <source>
        <dbReference type="HAMAP-Rule" id="MF_03181"/>
    </source>
</evidence>
<reference evidence="10" key="1">
    <citation type="journal article" date="2021" name="Nat. Commun.">
        <title>Genetic determinants of endophytism in the Arabidopsis root mycobiome.</title>
        <authorList>
            <person name="Mesny F."/>
            <person name="Miyauchi S."/>
            <person name="Thiergart T."/>
            <person name="Pickel B."/>
            <person name="Atanasova L."/>
            <person name="Karlsson M."/>
            <person name="Huettel B."/>
            <person name="Barry K.W."/>
            <person name="Haridas S."/>
            <person name="Chen C."/>
            <person name="Bauer D."/>
            <person name="Andreopoulos W."/>
            <person name="Pangilinan J."/>
            <person name="LaButti K."/>
            <person name="Riley R."/>
            <person name="Lipzen A."/>
            <person name="Clum A."/>
            <person name="Drula E."/>
            <person name="Henrissat B."/>
            <person name="Kohler A."/>
            <person name="Grigoriev I.V."/>
            <person name="Martin F.M."/>
            <person name="Hacquard S."/>
        </authorList>
    </citation>
    <scope>NUCLEOTIDE SEQUENCE</scope>
    <source>
        <strain evidence="10">MPI-CAGE-CH-0235</strain>
    </source>
</reference>
<dbReference type="InterPro" id="IPR030844">
    <property type="entry name" value="PAN3"/>
</dbReference>
<comment type="domain">
    <text evidence="8">The N-terminal zinc finger binds to poly(A) RNA.</text>
</comment>